<dbReference type="AlphaFoldDB" id="T1K3W4"/>
<keyword evidence="2" id="KW-1185">Reference proteome</keyword>
<name>T1K3W4_TETUR</name>
<dbReference type="Proteomes" id="UP000015104">
    <property type="component" value="Unassembled WGS sequence"/>
</dbReference>
<dbReference type="EMBL" id="CAEY01001560">
    <property type="status" value="NOT_ANNOTATED_CDS"/>
    <property type="molecule type" value="Genomic_DNA"/>
</dbReference>
<evidence type="ECO:0000313" key="1">
    <source>
        <dbReference type="EnsemblMetazoa" id="tetur05g00470.1"/>
    </source>
</evidence>
<accession>T1K3W4</accession>
<sequence length="41" mass="4736">MCIGNCVCCNYIHWPEVWMLAQVKVTVLNDKFAVNTMFTVI</sequence>
<protein>
    <submittedName>
        <fullName evidence="1">Uncharacterized protein</fullName>
    </submittedName>
</protein>
<evidence type="ECO:0000313" key="2">
    <source>
        <dbReference type="Proteomes" id="UP000015104"/>
    </source>
</evidence>
<reference evidence="1" key="2">
    <citation type="submission" date="2015-06" db="UniProtKB">
        <authorList>
            <consortium name="EnsemblMetazoa"/>
        </authorList>
    </citation>
    <scope>IDENTIFICATION</scope>
</reference>
<dbReference type="EnsemblMetazoa" id="tetur05g00470.1">
    <property type="protein sequence ID" value="tetur05g00470.1"/>
    <property type="gene ID" value="tetur05g00470"/>
</dbReference>
<organism evidence="1 2">
    <name type="scientific">Tetranychus urticae</name>
    <name type="common">Two-spotted spider mite</name>
    <dbReference type="NCBI Taxonomy" id="32264"/>
    <lineage>
        <taxon>Eukaryota</taxon>
        <taxon>Metazoa</taxon>
        <taxon>Ecdysozoa</taxon>
        <taxon>Arthropoda</taxon>
        <taxon>Chelicerata</taxon>
        <taxon>Arachnida</taxon>
        <taxon>Acari</taxon>
        <taxon>Acariformes</taxon>
        <taxon>Trombidiformes</taxon>
        <taxon>Prostigmata</taxon>
        <taxon>Eleutherengona</taxon>
        <taxon>Raphignathae</taxon>
        <taxon>Tetranychoidea</taxon>
        <taxon>Tetranychidae</taxon>
        <taxon>Tetranychus</taxon>
    </lineage>
</organism>
<reference evidence="2" key="1">
    <citation type="submission" date="2011-08" db="EMBL/GenBank/DDBJ databases">
        <authorList>
            <person name="Rombauts S."/>
        </authorList>
    </citation>
    <scope>NUCLEOTIDE SEQUENCE</scope>
    <source>
        <strain evidence="2">London</strain>
    </source>
</reference>
<proteinExistence type="predicted"/>
<dbReference type="HOGENOM" id="CLU_3280123_0_0_1"/>